<keyword evidence="1" id="KW-0812">Transmembrane</keyword>
<keyword evidence="1" id="KW-0472">Membrane</keyword>
<feature type="transmembrane region" description="Helical" evidence="1">
    <location>
        <begin position="137"/>
        <end position="154"/>
    </location>
</feature>
<feature type="transmembrane region" description="Helical" evidence="1">
    <location>
        <begin position="70"/>
        <end position="93"/>
    </location>
</feature>
<feature type="transmembrane region" description="Helical" evidence="1">
    <location>
        <begin position="105"/>
        <end position="125"/>
    </location>
</feature>
<feature type="transmembrane region" description="Helical" evidence="1">
    <location>
        <begin position="200"/>
        <end position="228"/>
    </location>
</feature>
<sequence>MSQVLLAYEKRIFYLGGICSTLLYLLQNLGVLSALWIICTIPFLISLMIVPVITYTMITKDCPKIDSFSFYLLQFCSINISLFTSLFAILLSLHLDNSISASWSSIYISLWYTFLIYFIVCMFLLPGLLTVQMKREAMLILFWGITGLITSILVPLCADFNWENDWVVLLPFSTACIVSSFIYIYVIVNDISRLGREGLFYAAILAGIIILFTELKEWTFMIIAIYLISDWILSEIEIHVSYQQLD</sequence>
<dbReference type="AlphaFoldDB" id="A0A1R2CTH7"/>
<dbReference type="EMBL" id="MPUH01000064">
    <property type="protein sequence ID" value="OMJ92314.1"/>
    <property type="molecule type" value="Genomic_DNA"/>
</dbReference>
<protein>
    <submittedName>
        <fullName evidence="2">Uncharacterized protein</fullName>
    </submittedName>
</protein>
<evidence type="ECO:0000256" key="1">
    <source>
        <dbReference type="SAM" id="Phobius"/>
    </source>
</evidence>
<evidence type="ECO:0000313" key="2">
    <source>
        <dbReference type="EMBL" id="OMJ92314.1"/>
    </source>
</evidence>
<name>A0A1R2CTH7_9CILI</name>
<gene>
    <name evidence="2" type="ORF">SteCoe_4977</name>
</gene>
<dbReference type="Proteomes" id="UP000187209">
    <property type="component" value="Unassembled WGS sequence"/>
</dbReference>
<keyword evidence="1" id="KW-1133">Transmembrane helix</keyword>
<feature type="transmembrane region" description="Helical" evidence="1">
    <location>
        <begin position="35"/>
        <end position="58"/>
    </location>
</feature>
<proteinExistence type="predicted"/>
<comment type="caution">
    <text evidence="2">The sequence shown here is derived from an EMBL/GenBank/DDBJ whole genome shotgun (WGS) entry which is preliminary data.</text>
</comment>
<organism evidence="2 3">
    <name type="scientific">Stentor coeruleus</name>
    <dbReference type="NCBI Taxonomy" id="5963"/>
    <lineage>
        <taxon>Eukaryota</taxon>
        <taxon>Sar</taxon>
        <taxon>Alveolata</taxon>
        <taxon>Ciliophora</taxon>
        <taxon>Postciliodesmatophora</taxon>
        <taxon>Heterotrichea</taxon>
        <taxon>Heterotrichida</taxon>
        <taxon>Stentoridae</taxon>
        <taxon>Stentor</taxon>
    </lineage>
</organism>
<feature type="transmembrane region" description="Helical" evidence="1">
    <location>
        <begin position="166"/>
        <end position="188"/>
    </location>
</feature>
<evidence type="ECO:0000313" key="3">
    <source>
        <dbReference type="Proteomes" id="UP000187209"/>
    </source>
</evidence>
<keyword evidence="3" id="KW-1185">Reference proteome</keyword>
<accession>A0A1R2CTH7</accession>
<feature type="transmembrane region" description="Helical" evidence="1">
    <location>
        <begin position="12"/>
        <end position="29"/>
    </location>
</feature>
<reference evidence="2 3" key="1">
    <citation type="submission" date="2016-11" db="EMBL/GenBank/DDBJ databases">
        <title>The macronuclear genome of Stentor coeruleus: a giant cell with tiny introns.</title>
        <authorList>
            <person name="Slabodnick M."/>
            <person name="Ruby J.G."/>
            <person name="Reiff S.B."/>
            <person name="Swart E.C."/>
            <person name="Gosai S."/>
            <person name="Prabakaran S."/>
            <person name="Witkowska E."/>
            <person name="Larue G.E."/>
            <person name="Fisher S."/>
            <person name="Freeman R.M."/>
            <person name="Gunawardena J."/>
            <person name="Chu W."/>
            <person name="Stover N.A."/>
            <person name="Gregory B.D."/>
            <person name="Nowacki M."/>
            <person name="Derisi J."/>
            <person name="Roy S.W."/>
            <person name="Marshall W.F."/>
            <person name="Sood P."/>
        </authorList>
    </citation>
    <scope>NUCLEOTIDE SEQUENCE [LARGE SCALE GENOMIC DNA]</scope>
    <source>
        <strain evidence="2">WM001</strain>
    </source>
</reference>